<evidence type="ECO:0000313" key="2">
    <source>
        <dbReference type="Proteomes" id="UP001189429"/>
    </source>
</evidence>
<protein>
    <recommendedName>
        <fullName evidence="3">Spindle and kinetochore-associated protein 3</fullName>
    </recommendedName>
</protein>
<evidence type="ECO:0008006" key="3">
    <source>
        <dbReference type="Google" id="ProtNLM"/>
    </source>
</evidence>
<keyword evidence="2" id="KW-1185">Reference proteome</keyword>
<sequence>MSQCVELFRRLDSIDARIFSQAKHEPDNVAQHVEKYTDNLVEIEKRVRSLELLLTRASLHDFPCADALVANSIDKLDEHCKGREEPAAETSPKKEPYFFDREAACESNFGNGSFAEAAVYDVSDKDAAAQSTILDDNYVSHTSQTQPYISDKDVAVQINILRGNCAARASLTQVLPKPRRSRCNGRATQTDMTDTCNMGVQVCSGMVSAPLQAPSGTTTSEKSDIQANTSDVAPAALCTNVVVCAPDQKEGHEGSLISLSLKGHI</sequence>
<organism evidence="1 2">
    <name type="scientific">Prorocentrum cordatum</name>
    <dbReference type="NCBI Taxonomy" id="2364126"/>
    <lineage>
        <taxon>Eukaryota</taxon>
        <taxon>Sar</taxon>
        <taxon>Alveolata</taxon>
        <taxon>Dinophyceae</taxon>
        <taxon>Prorocentrales</taxon>
        <taxon>Prorocentraceae</taxon>
        <taxon>Prorocentrum</taxon>
    </lineage>
</organism>
<dbReference type="Proteomes" id="UP001189429">
    <property type="component" value="Unassembled WGS sequence"/>
</dbReference>
<accession>A0ABN9WK85</accession>
<evidence type="ECO:0000313" key="1">
    <source>
        <dbReference type="EMBL" id="CAK0886961.1"/>
    </source>
</evidence>
<proteinExistence type="predicted"/>
<reference evidence="1" key="1">
    <citation type="submission" date="2023-10" db="EMBL/GenBank/DDBJ databases">
        <authorList>
            <person name="Chen Y."/>
            <person name="Shah S."/>
            <person name="Dougan E. K."/>
            <person name="Thang M."/>
            <person name="Chan C."/>
        </authorList>
    </citation>
    <scope>NUCLEOTIDE SEQUENCE [LARGE SCALE GENOMIC DNA]</scope>
</reference>
<name>A0ABN9WK85_9DINO</name>
<comment type="caution">
    <text evidence="1">The sequence shown here is derived from an EMBL/GenBank/DDBJ whole genome shotgun (WGS) entry which is preliminary data.</text>
</comment>
<gene>
    <name evidence="1" type="ORF">PCOR1329_LOCUS68165</name>
</gene>
<dbReference type="EMBL" id="CAUYUJ010018872">
    <property type="protein sequence ID" value="CAK0886961.1"/>
    <property type="molecule type" value="Genomic_DNA"/>
</dbReference>